<dbReference type="PATRIC" id="fig|869719.3.peg.2036"/>
<evidence type="ECO:0000256" key="2">
    <source>
        <dbReference type="ARBA" id="ARBA00034247"/>
    </source>
</evidence>
<dbReference type="InterPro" id="IPR000160">
    <property type="entry name" value="GGDEF_dom"/>
</dbReference>
<feature type="domain" description="GGDEF" evidence="3">
    <location>
        <begin position="184"/>
        <end position="316"/>
    </location>
</feature>
<evidence type="ECO:0000313" key="4">
    <source>
        <dbReference type="EMBL" id="KTT76182.1"/>
    </source>
</evidence>
<reference evidence="4 5" key="1">
    <citation type="journal article" date="2016" name="Front. Microbiol.">
        <title>Genomic Resource of Rice Seed Associated Bacteria.</title>
        <authorList>
            <person name="Midha S."/>
            <person name="Bansal K."/>
            <person name="Sharma S."/>
            <person name="Kumar N."/>
            <person name="Patil P.P."/>
            <person name="Chaudhry V."/>
            <person name="Patil P.B."/>
        </authorList>
    </citation>
    <scope>NUCLEOTIDE SEQUENCE [LARGE SCALE GENOMIC DNA]</scope>
    <source>
        <strain evidence="4 5">NS334</strain>
    </source>
</reference>
<dbReference type="InterPro" id="IPR050469">
    <property type="entry name" value="Diguanylate_Cyclase"/>
</dbReference>
<proteinExistence type="predicted"/>
<dbReference type="InterPro" id="IPR043128">
    <property type="entry name" value="Rev_trsase/Diguanyl_cyclase"/>
</dbReference>
<dbReference type="SMART" id="SM00267">
    <property type="entry name" value="GGDEF"/>
    <property type="match status" value="1"/>
</dbReference>
<dbReference type="Gene3D" id="3.30.70.270">
    <property type="match status" value="1"/>
</dbReference>
<dbReference type="Pfam" id="PF00990">
    <property type="entry name" value="GGDEF"/>
    <property type="match status" value="1"/>
</dbReference>
<sequence>MGALIFTHGLTPSPRAYTVLHAYLCGDDPHMASAVTARLRGEEGLNDAVIARIAAEATASELRPAALSRIAEALEERIADCMTATGASRDQVESFGTALDKEAAGFERDPQETLRRIVVLTRDAVEASRLVEAQLRHTRQEADSLRSDLQRARRAAEQDHLTGLPNRRSFEGRLDAIVTGRGGADAVVGLIDIDDFKQVNDRFGHAAGDRVLKFVASFLRAQLRRKVMVARFGGEEFALVFPDGTLHDAMKELDGVRERLSQRTLIHQESGEQIGHVTFSAGLALLGGDPAQSLSSADGLLYEAKKAGKNRVSIGS</sequence>
<comment type="caution">
    <text evidence="4">The sequence shown here is derived from an EMBL/GenBank/DDBJ whole genome shotgun (WGS) entry which is preliminary data.</text>
</comment>
<dbReference type="FunFam" id="3.30.70.270:FF:000001">
    <property type="entry name" value="Diguanylate cyclase domain protein"/>
    <property type="match status" value="1"/>
</dbReference>
<evidence type="ECO:0000313" key="5">
    <source>
        <dbReference type="Proteomes" id="UP000074310"/>
    </source>
</evidence>
<gene>
    <name evidence="4" type="ORF">NS334_01810</name>
</gene>
<comment type="catalytic activity">
    <reaction evidence="2">
        <text>2 GTP = 3',3'-c-di-GMP + 2 diphosphate</text>
        <dbReference type="Rhea" id="RHEA:24898"/>
        <dbReference type="ChEBI" id="CHEBI:33019"/>
        <dbReference type="ChEBI" id="CHEBI:37565"/>
        <dbReference type="ChEBI" id="CHEBI:58805"/>
        <dbReference type="EC" id="2.7.7.65"/>
    </reaction>
</comment>
<dbReference type="GO" id="GO:0052621">
    <property type="term" value="F:diguanylate cyclase activity"/>
    <property type="evidence" value="ECO:0007669"/>
    <property type="project" value="UniProtKB-EC"/>
</dbReference>
<accession>A0A147I9H0</accession>
<dbReference type="EMBL" id="LDTB01000004">
    <property type="protein sequence ID" value="KTT76182.1"/>
    <property type="molecule type" value="Genomic_DNA"/>
</dbReference>
<evidence type="ECO:0000256" key="1">
    <source>
        <dbReference type="ARBA" id="ARBA00012528"/>
    </source>
</evidence>
<name>A0A147I9H0_9SPHN</name>
<protein>
    <recommendedName>
        <fullName evidence="1">diguanylate cyclase</fullName>
        <ecNumber evidence="1">2.7.7.65</ecNumber>
    </recommendedName>
</protein>
<dbReference type="EC" id="2.7.7.65" evidence="1"/>
<organism evidence="4 5">
    <name type="scientific">Sphingomonas endophytica</name>
    <dbReference type="NCBI Taxonomy" id="869719"/>
    <lineage>
        <taxon>Bacteria</taxon>
        <taxon>Pseudomonadati</taxon>
        <taxon>Pseudomonadota</taxon>
        <taxon>Alphaproteobacteria</taxon>
        <taxon>Sphingomonadales</taxon>
        <taxon>Sphingomonadaceae</taxon>
        <taxon>Sphingomonas</taxon>
    </lineage>
</organism>
<keyword evidence="5" id="KW-1185">Reference proteome</keyword>
<dbReference type="AlphaFoldDB" id="A0A147I9H0"/>
<dbReference type="SUPFAM" id="SSF55073">
    <property type="entry name" value="Nucleotide cyclase"/>
    <property type="match status" value="1"/>
</dbReference>
<dbReference type="PROSITE" id="PS50887">
    <property type="entry name" value="GGDEF"/>
    <property type="match status" value="1"/>
</dbReference>
<evidence type="ECO:0000259" key="3">
    <source>
        <dbReference type="PROSITE" id="PS50887"/>
    </source>
</evidence>
<dbReference type="PANTHER" id="PTHR45138:SF9">
    <property type="entry name" value="DIGUANYLATE CYCLASE DGCM-RELATED"/>
    <property type="match status" value="1"/>
</dbReference>
<dbReference type="InterPro" id="IPR029787">
    <property type="entry name" value="Nucleotide_cyclase"/>
</dbReference>
<dbReference type="Proteomes" id="UP000074310">
    <property type="component" value="Unassembled WGS sequence"/>
</dbReference>
<dbReference type="NCBIfam" id="TIGR00254">
    <property type="entry name" value="GGDEF"/>
    <property type="match status" value="1"/>
</dbReference>
<dbReference type="CDD" id="cd01949">
    <property type="entry name" value="GGDEF"/>
    <property type="match status" value="1"/>
</dbReference>
<dbReference type="PANTHER" id="PTHR45138">
    <property type="entry name" value="REGULATORY COMPONENTS OF SENSORY TRANSDUCTION SYSTEM"/>
    <property type="match status" value="1"/>
</dbReference>